<dbReference type="Proteomes" id="UP000664032">
    <property type="component" value="Unassembled WGS sequence"/>
</dbReference>
<keyword evidence="2" id="KW-1185">Reference proteome</keyword>
<reference evidence="1" key="1">
    <citation type="submission" date="2021-10" db="EMBL/GenBank/DDBJ databases">
        <title>Psilocybe cubensis genome.</title>
        <authorList>
            <person name="Mckernan K.J."/>
            <person name="Crawford S."/>
            <person name="Trippe A."/>
            <person name="Kane L.T."/>
            <person name="Mclaughlin S."/>
        </authorList>
    </citation>
    <scope>NUCLEOTIDE SEQUENCE</scope>
    <source>
        <strain evidence="1">MGC-MH-2018</strain>
    </source>
</reference>
<protein>
    <submittedName>
        <fullName evidence="1">Uncharacterized protein</fullName>
    </submittedName>
</protein>
<evidence type="ECO:0000313" key="2">
    <source>
        <dbReference type="Proteomes" id="UP000664032"/>
    </source>
</evidence>
<accession>A0ACB8GUF3</accession>
<comment type="caution">
    <text evidence="1">The sequence shown here is derived from an EMBL/GenBank/DDBJ whole genome shotgun (WGS) entry which is preliminary data.</text>
</comment>
<sequence length="153" mass="15567">MSQTVGTGLDAANFTHSRHKVTKPFSHAPHCSPITLSKRGARPRALPIDIALSIAVAPNILITLTVALRRIAPLGSLNERDSSGASGPTVSFVAAPARRAAKQAAGGTASCPRPGVAVLIVGRVKLATSDKALRKSLGAALCCLCVATELGGV</sequence>
<organism evidence="1 2">
    <name type="scientific">Psilocybe cubensis</name>
    <name type="common">Psychedelic mushroom</name>
    <name type="synonym">Stropharia cubensis</name>
    <dbReference type="NCBI Taxonomy" id="181762"/>
    <lineage>
        <taxon>Eukaryota</taxon>
        <taxon>Fungi</taxon>
        <taxon>Dikarya</taxon>
        <taxon>Basidiomycota</taxon>
        <taxon>Agaricomycotina</taxon>
        <taxon>Agaricomycetes</taxon>
        <taxon>Agaricomycetidae</taxon>
        <taxon>Agaricales</taxon>
        <taxon>Agaricineae</taxon>
        <taxon>Strophariaceae</taxon>
        <taxon>Psilocybe</taxon>
    </lineage>
</organism>
<dbReference type="EMBL" id="JAFIQS020000007">
    <property type="protein sequence ID" value="KAH9479099.1"/>
    <property type="molecule type" value="Genomic_DNA"/>
</dbReference>
<proteinExistence type="predicted"/>
<name>A0ACB8GUF3_PSICU</name>
<gene>
    <name evidence="1" type="ORF">JR316_0007678</name>
</gene>
<evidence type="ECO:0000313" key="1">
    <source>
        <dbReference type="EMBL" id="KAH9479099.1"/>
    </source>
</evidence>